<dbReference type="AlphaFoldDB" id="A0A517Z8G9"/>
<dbReference type="Pfam" id="PF13174">
    <property type="entry name" value="TPR_6"/>
    <property type="match status" value="1"/>
</dbReference>
<feature type="compositionally biased region" description="Low complexity" evidence="1">
    <location>
        <begin position="501"/>
        <end position="516"/>
    </location>
</feature>
<organism evidence="2 3">
    <name type="scientific">Maioricimonas rarisocia</name>
    <dbReference type="NCBI Taxonomy" id="2528026"/>
    <lineage>
        <taxon>Bacteria</taxon>
        <taxon>Pseudomonadati</taxon>
        <taxon>Planctomycetota</taxon>
        <taxon>Planctomycetia</taxon>
        <taxon>Planctomycetales</taxon>
        <taxon>Planctomycetaceae</taxon>
        <taxon>Maioricimonas</taxon>
    </lineage>
</organism>
<dbReference type="SUPFAM" id="SSF48452">
    <property type="entry name" value="TPR-like"/>
    <property type="match status" value="1"/>
</dbReference>
<dbReference type="RefSeq" id="WP_145370028.1">
    <property type="nucleotide sequence ID" value="NZ_CP036275.1"/>
</dbReference>
<dbReference type="InterPro" id="IPR011990">
    <property type="entry name" value="TPR-like_helical_dom_sf"/>
</dbReference>
<dbReference type="EMBL" id="CP036275">
    <property type="protein sequence ID" value="QDU38778.1"/>
    <property type="molecule type" value="Genomic_DNA"/>
</dbReference>
<gene>
    <name evidence="2" type="primary">bamD</name>
    <name evidence="2" type="ORF">Mal4_31080</name>
</gene>
<feature type="compositionally biased region" description="Basic and acidic residues" evidence="1">
    <location>
        <begin position="479"/>
        <end position="497"/>
    </location>
</feature>
<feature type="compositionally biased region" description="Pro residues" evidence="1">
    <location>
        <begin position="458"/>
        <end position="477"/>
    </location>
</feature>
<sequence>MKQLSVNRKLHRTRLASLIVLAACTFTGCRTGLDMSALRSPRSGSGLDERPSIDGIMGPTERNLQQVQWEKEKEELSRNASLPDSAALAAFEEAQALYRDGNYKEAEKRFRAMAKERRYQDNTVGAQLRRLFGAETQSQLDPRSSYGDPLEEDALFMLAECQFAQRRYPYAQDSYDELLNRYPSTRHLDDVTRKLFRMSQYWLGFSEDAAAAPEKGDVDLANHVATLDDPSPEALPKRRPSAMAVIPNVADRSRPVFDAEGRAIQALRSIWLHDAAGPLADDALMLSANHYLQKGDYIEAARFYRLVREQYPDSPHFKHAYILGSHVTLASYGGPDYDGTTLAQAKDLKQTASRLFPDLSEEERKRLQTELANISEQEIAREWAKVEFYRRKNQPESVSLYCYLIINRYPDSKYAEMARKMLEQQQPLLAEQRGETAAPANAPAARPAARPSGEKPFDPLPPAPATRPAPEATPAPPAEQKRDRSFFGFLRRAEEPPKLQSVEPEATEPESASEAPGRIELEL</sequence>
<evidence type="ECO:0000313" key="3">
    <source>
        <dbReference type="Proteomes" id="UP000320496"/>
    </source>
</evidence>
<proteinExistence type="predicted"/>
<protein>
    <submittedName>
        <fullName evidence="2">Outer membrane protein assembly factor BamD</fullName>
    </submittedName>
</protein>
<dbReference type="InterPro" id="IPR019734">
    <property type="entry name" value="TPR_rpt"/>
</dbReference>
<dbReference type="PANTHER" id="PTHR37423:SF2">
    <property type="entry name" value="MEMBRANE-BOUND LYTIC MUREIN TRANSGLYCOSYLASE C"/>
    <property type="match status" value="1"/>
</dbReference>
<dbReference type="Gene3D" id="1.25.40.10">
    <property type="entry name" value="Tetratricopeptide repeat domain"/>
    <property type="match status" value="2"/>
</dbReference>
<dbReference type="Pfam" id="PF13432">
    <property type="entry name" value="TPR_16"/>
    <property type="match status" value="1"/>
</dbReference>
<dbReference type="Proteomes" id="UP000320496">
    <property type="component" value="Chromosome"/>
</dbReference>
<dbReference type="PANTHER" id="PTHR37423">
    <property type="entry name" value="SOLUBLE LYTIC MUREIN TRANSGLYCOSYLASE-RELATED"/>
    <property type="match status" value="1"/>
</dbReference>
<feature type="compositionally biased region" description="Low complexity" evidence="1">
    <location>
        <begin position="437"/>
        <end position="451"/>
    </location>
</feature>
<dbReference type="PROSITE" id="PS51257">
    <property type="entry name" value="PROKAR_LIPOPROTEIN"/>
    <property type="match status" value="1"/>
</dbReference>
<evidence type="ECO:0000313" key="2">
    <source>
        <dbReference type="EMBL" id="QDU38778.1"/>
    </source>
</evidence>
<name>A0A517Z8G9_9PLAN</name>
<reference evidence="2 3" key="1">
    <citation type="submission" date="2019-02" db="EMBL/GenBank/DDBJ databases">
        <title>Deep-cultivation of Planctomycetes and their phenomic and genomic characterization uncovers novel biology.</title>
        <authorList>
            <person name="Wiegand S."/>
            <person name="Jogler M."/>
            <person name="Boedeker C."/>
            <person name="Pinto D."/>
            <person name="Vollmers J."/>
            <person name="Rivas-Marin E."/>
            <person name="Kohn T."/>
            <person name="Peeters S.H."/>
            <person name="Heuer A."/>
            <person name="Rast P."/>
            <person name="Oberbeckmann S."/>
            <person name="Bunk B."/>
            <person name="Jeske O."/>
            <person name="Meyerdierks A."/>
            <person name="Storesund J.E."/>
            <person name="Kallscheuer N."/>
            <person name="Luecker S."/>
            <person name="Lage O.M."/>
            <person name="Pohl T."/>
            <person name="Merkel B.J."/>
            <person name="Hornburger P."/>
            <person name="Mueller R.-W."/>
            <person name="Bruemmer F."/>
            <person name="Labrenz M."/>
            <person name="Spormann A.M."/>
            <person name="Op den Camp H."/>
            <person name="Overmann J."/>
            <person name="Amann R."/>
            <person name="Jetten M.S.M."/>
            <person name="Mascher T."/>
            <person name="Medema M.H."/>
            <person name="Devos D.P."/>
            <person name="Kaster A.-K."/>
            <person name="Ovreas L."/>
            <person name="Rohde M."/>
            <person name="Galperin M.Y."/>
            <person name="Jogler C."/>
        </authorList>
    </citation>
    <scope>NUCLEOTIDE SEQUENCE [LARGE SCALE GENOMIC DNA]</scope>
    <source>
        <strain evidence="2 3">Mal4</strain>
    </source>
</reference>
<keyword evidence="3" id="KW-1185">Reference proteome</keyword>
<evidence type="ECO:0000256" key="1">
    <source>
        <dbReference type="SAM" id="MobiDB-lite"/>
    </source>
</evidence>
<dbReference type="OrthoDB" id="274477at2"/>
<feature type="region of interest" description="Disordered" evidence="1">
    <location>
        <begin position="432"/>
        <end position="523"/>
    </location>
</feature>
<feature type="region of interest" description="Disordered" evidence="1">
    <location>
        <begin position="35"/>
        <end position="60"/>
    </location>
</feature>
<accession>A0A517Z8G9</accession>
<dbReference type="KEGG" id="mri:Mal4_31080"/>